<dbReference type="Pfam" id="PF05901">
    <property type="entry name" value="Excalibur"/>
    <property type="match status" value="1"/>
</dbReference>
<dbReference type="EMBL" id="UGRS01000001">
    <property type="protein sequence ID" value="SUA36239.1"/>
    <property type="molecule type" value="Genomic_DNA"/>
</dbReference>
<dbReference type="OrthoDB" id="72963at2"/>
<dbReference type="STRING" id="326523.BWD10_04535"/>
<dbReference type="Proteomes" id="UP000193466">
    <property type="component" value="Unassembled WGS sequence"/>
</dbReference>
<evidence type="ECO:0000313" key="7">
    <source>
        <dbReference type="Proteomes" id="UP000254055"/>
    </source>
</evidence>
<dbReference type="EMBL" id="LT906434">
    <property type="protein sequence ID" value="SNU79698.1"/>
    <property type="molecule type" value="Genomic_DNA"/>
</dbReference>
<dbReference type="GO" id="GO:0003677">
    <property type="term" value="F:DNA binding"/>
    <property type="evidence" value="ECO:0007669"/>
    <property type="project" value="UniProtKB-KW"/>
</dbReference>
<evidence type="ECO:0000313" key="2">
    <source>
        <dbReference type="EMBL" id="OSI10724.1"/>
    </source>
</evidence>
<dbReference type="KEGG" id="nzo:SAMEA4504057_1201"/>
<reference evidence="2 5" key="1">
    <citation type="submission" date="2017-01" db="EMBL/GenBank/DDBJ databases">
        <authorList>
            <person name="Wolfgang W.J."/>
            <person name="Cole J."/>
            <person name="Wroblewski D."/>
            <person name="Mcginnis J."/>
            <person name="Musser K.A."/>
        </authorList>
    </citation>
    <scope>NUCLEOTIDE SEQUENCE [LARGE SCALE GENOMIC DNA]</scope>
    <source>
        <strain evidence="2 5">DSM 21643</strain>
    </source>
</reference>
<proteinExistence type="predicted"/>
<dbReference type="InterPro" id="IPR008613">
    <property type="entry name" value="Excalibur_Ca-bd_domain"/>
</dbReference>
<protein>
    <submittedName>
        <fullName evidence="4">Cold-shock dna-binding domain protein</fullName>
    </submittedName>
</protein>
<dbReference type="Proteomes" id="UP000254055">
    <property type="component" value="Unassembled WGS sequence"/>
</dbReference>
<dbReference type="EMBL" id="MTBM01000004">
    <property type="protein sequence ID" value="OSI10724.1"/>
    <property type="molecule type" value="Genomic_DNA"/>
</dbReference>
<dbReference type="Proteomes" id="UP000215033">
    <property type="component" value="Chromosome 1"/>
</dbReference>
<evidence type="ECO:0000259" key="1">
    <source>
        <dbReference type="Pfam" id="PF05901"/>
    </source>
</evidence>
<organism evidence="4 7">
    <name type="scientific">Neisseria zoodegmatis</name>
    <dbReference type="NCBI Taxonomy" id="326523"/>
    <lineage>
        <taxon>Bacteria</taxon>
        <taxon>Pseudomonadati</taxon>
        <taxon>Pseudomonadota</taxon>
        <taxon>Betaproteobacteria</taxon>
        <taxon>Neisseriales</taxon>
        <taxon>Neisseriaceae</taxon>
        <taxon>Neisseria</taxon>
    </lineage>
</organism>
<keyword evidence="5" id="KW-1185">Reference proteome</keyword>
<name>A0A1X3CT86_9NEIS</name>
<keyword evidence="4" id="KW-0238">DNA-binding</keyword>
<sequence>MRKFILLLAVISGLWQLWGKDAYNQWQNKPEVLSNITKQLPLKSPPKQADKEKSRFTCDGRTHCSQMTSCEEAKFFLQNCPNTKMDGNHDGVPCERQWCR</sequence>
<gene>
    <name evidence="2" type="ORF">BWD10_04535</name>
    <name evidence="4" type="ORF">NCTC12229_00654</name>
    <name evidence="3" type="ORF">SAMEA4504057_01201</name>
</gene>
<reference evidence="4 7" key="3">
    <citation type="submission" date="2018-06" db="EMBL/GenBank/DDBJ databases">
        <authorList>
            <consortium name="Pathogen Informatics"/>
            <person name="Doyle S."/>
        </authorList>
    </citation>
    <scope>NUCLEOTIDE SEQUENCE [LARGE SCALE GENOMIC DNA]</scope>
    <source>
        <strain evidence="4 7">NCTC12229</strain>
    </source>
</reference>
<reference evidence="3 6" key="2">
    <citation type="submission" date="2017-06" db="EMBL/GenBank/DDBJ databases">
        <authorList>
            <consortium name="Pathogen Informatics"/>
        </authorList>
    </citation>
    <scope>NUCLEOTIDE SEQUENCE [LARGE SCALE GENOMIC DNA]</scope>
    <source>
        <strain evidence="3 6">NCTC12230</strain>
    </source>
</reference>
<feature type="domain" description="Excalibur calcium-binding" evidence="1">
    <location>
        <begin position="61"/>
        <end position="95"/>
    </location>
</feature>
<evidence type="ECO:0000313" key="4">
    <source>
        <dbReference type="EMBL" id="SUA36239.1"/>
    </source>
</evidence>
<accession>A0A1X3CT86</accession>
<evidence type="ECO:0000313" key="3">
    <source>
        <dbReference type="EMBL" id="SNU79698.1"/>
    </source>
</evidence>
<dbReference type="AlphaFoldDB" id="A0A1X3CT86"/>
<evidence type="ECO:0000313" key="6">
    <source>
        <dbReference type="Proteomes" id="UP000215033"/>
    </source>
</evidence>
<evidence type="ECO:0000313" key="5">
    <source>
        <dbReference type="Proteomes" id="UP000193466"/>
    </source>
</evidence>